<keyword evidence="9" id="KW-1185">Reference proteome</keyword>
<dbReference type="AlphaFoldDB" id="A0A2P8PX91"/>
<name>A0A2P8PX91_9ACTN</name>
<proteinExistence type="inferred from homology"/>
<dbReference type="GO" id="GO:0004497">
    <property type="term" value="F:monooxygenase activity"/>
    <property type="evidence" value="ECO:0007669"/>
    <property type="project" value="UniProtKB-KW"/>
</dbReference>
<dbReference type="RefSeq" id="WP_107021153.1">
    <property type="nucleotide sequence ID" value="NZ_KZ679055.1"/>
</dbReference>
<organism evidence="8 9">
    <name type="scientific">Streptomyces dioscori</name>
    <dbReference type="NCBI Taxonomy" id="2109333"/>
    <lineage>
        <taxon>Bacteria</taxon>
        <taxon>Bacillati</taxon>
        <taxon>Actinomycetota</taxon>
        <taxon>Actinomycetes</taxon>
        <taxon>Kitasatosporales</taxon>
        <taxon>Streptomycetaceae</taxon>
        <taxon>Streptomyces</taxon>
        <taxon>Streptomyces aurantiacus group</taxon>
    </lineage>
</organism>
<dbReference type="InterPro" id="IPR036661">
    <property type="entry name" value="Luciferase-like_sf"/>
</dbReference>
<feature type="domain" description="Luciferase-like" evidence="7">
    <location>
        <begin position="31"/>
        <end position="252"/>
    </location>
</feature>
<feature type="binding site" evidence="6">
    <location>
        <position position="185"/>
    </location>
    <ligand>
        <name>FMN</name>
        <dbReference type="ChEBI" id="CHEBI:58210"/>
    </ligand>
</feature>
<evidence type="ECO:0000259" key="7">
    <source>
        <dbReference type="Pfam" id="PF00296"/>
    </source>
</evidence>
<protein>
    <submittedName>
        <fullName evidence="8">F420-dependent methylene-tetrahydromethanopterin reductase</fullName>
    </submittedName>
</protein>
<dbReference type="InterPro" id="IPR051260">
    <property type="entry name" value="Diverse_substr_monoxygenases"/>
</dbReference>
<feature type="binding site" evidence="6">
    <location>
        <position position="62"/>
    </location>
    <ligand>
        <name>FMN</name>
        <dbReference type="ChEBI" id="CHEBI:58210"/>
    </ligand>
</feature>
<evidence type="ECO:0000256" key="5">
    <source>
        <dbReference type="ARBA" id="ARBA00033748"/>
    </source>
</evidence>
<dbReference type="PANTHER" id="PTHR30011">
    <property type="entry name" value="ALKANESULFONATE MONOOXYGENASE-RELATED"/>
    <property type="match status" value="1"/>
</dbReference>
<comment type="caution">
    <text evidence="8">The sequence shown here is derived from an EMBL/GenBank/DDBJ whole genome shotgun (WGS) entry which is preliminary data.</text>
</comment>
<dbReference type="GO" id="GO:0016705">
    <property type="term" value="F:oxidoreductase activity, acting on paired donors, with incorporation or reduction of molecular oxygen"/>
    <property type="evidence" value="ECO:0007669"/>
    <property type="project" value="InterPro"/>
</dbReference>
<dbReference type="SUPFAM" id="SSF51679">
    <property type="entry name" value="Bacterial luciferase-like"/>
    <property type="match status" value="1"/>
</dbReference>
<gene>
    <name evidence="8" type="ORF">C6Y14_36330</name>
</gene>
<dbReference type="EMBL" id="PYBJ01000029">
    <property type="protein sequence ID" value="PSM38610.1"/>
    <property type="molecule type" value="Genomic_DNA"/>
</dbReference>
<reference evidence="8 9" key="1">
    <citation type="submission" date="2018-03" db="EMBL/GenBank/DDBJ databases">
        <title>Streptomyces dioscori sp. nov., a novel endophytic actinobacterium isolated from bulbil of Dioscorea bulbifera L.</title>
        <authorList>
            <person name="Zhikuan W."/>
        </authorList>
    </citation>
    <scope>NUCLEOTIDE SEQUENCE [LARGE SCALE GENOMIC DNA]</scope>
    <source>
        <strain evidence="8 9">A217</strain>
    </source>
</reference>
<sequence>MTVRTPAEQPPREPFQRLPEQVHLAAYLPGGGESTAGADFASFERLARTAERGLFDFLLLADLDAAGRPEPVTVLNALVGVTERIGLAATVDTASNEPYELARRLATLDHLSAGRAAWNVAASADPLARTAEFVEVARELWDSWTPDGVVRPFAHRGRHFDIAGEFTVPRSPQGHPVVIRPADDSPEGRAFAASTAEVLLTRYGTPAAGRALHAEVRSRLAGYGRDRTDLKIMAEATVVLGATDAEARERAAGIGAPDGRWSFVGTAESVAAGIEDSVRAGAADGFVLVPHPATDGLDAFVDRVVPLLQERGAFRAEYTGTTLRSHLGLPEPVWKG</sequence>
<comment type="similarity">
    <text evidence="5">Belongs to the NtaA/SnaA/DszA monooxygenase family.</text>
</comment>
<dbReference type="InterPro" id="IPR016215">
    <property type="entry name" value="NTA_MOA"/>
</dbReference>
<dbReference type="InterPro" id="IPR011251">
    <property type="entry name" value="Luciferase-like_dom"/>
</dbReference>
<dbReference type="Proteomes" id="UP000240429">
    <property type="component" value="Unassembled WGS sequence"/>
</dbReference>
<dbReference type="Pfam" id="PF00296">
    <property type="entry name" value="Bac_luciferase"/>
    <property type="match status" value="1"/>
</dbReference>
<keyword evidence="2 6" id="KW-0288">FMN</keyword>
<evidence type="ECO:0000313" key="8">
    <source>
        <dbReference type="EMBL" id="PSM38610.1"/>
    </source>
</evidence>
<evidence type="ECO:0000313" key="9">
    <source>
        <dbReference type="Proteomes" id="UP000240429"/>
    </source>
</evidence>
<evidence type="ECO:0000256" key="1">
    <source>
        <dbReference type="ARBA" id="ARBA00022630"/>
    </source>
</evidence>
<evidence type="ECO:0000256" key="2">
    <source>
        <dbReference type="ARBA" id="ARBA00022643"/>
    </source>
</evidence>
<evidence type="ECO:0000256" key="4">
    <source>
        <dbReference type="ARBA" id="ARBA00023033"/>
    </source>
</evidence>
<evidence type="ECO:0000256" key="3">
    <source>
        <dbReference type="ARBA" id="ARBA00023002"/>
    </source>
</evidence>
<dbReference type="Gene3D" id="3.20.20.30">
    <property type="entry name" value="Luciferase-like domain"/>
    <property type="match status" value="1"/>
</dbReference>
<dbReference type="OrthoDB" id="3265338at2"/>
<feature type="binding site" evidence="6">
    <location>
        <position position="90"/>
    </location>
    <ligand>
        <name>FMN</name>
        <dbReference type="ChEBI" id="CHEBI:58210"/>
    </ligand>
</feature>
<keyword evidence="4" id="KW-0503">Monooxygenase</keyword>
<keyword evidence="3" id="KW-0560">Oxidoreductase</keyword>
<dbReference type="PIRSF" id="PIRSF000337">
    <property type="entry name" value="NTA_MOA"/>
    <property type="match status" value="1"/>
</dbReference>
<dbReference type="PANTHER" id="PTHR30011:SF16">
    <property type="entry name" value="C2H2 FINGER DOMAIN TRANSCRIPTION FACTOR (EUROFUNG)-RELATED"/>
    <property type="match status" value="1"/>
</dbReference>
<evidence type="ECO:0000256" key="6">
    <source>
        <dbReference type="PIRSR" id="PIRSR000337-1"/>
    </source>
</evidence>
<keyword evidence="1 6" id="KW-0285">Flavoprotein</keyword>
<accession>A0A2P8PX91</accession>